<feature type="non-terminal residue" evidence="1">
    <location>
        <position position="1"/>
    </location>
</feature>
<dbReference type="Proteomes" id="UP001330749">
    <property type="component" value="Unassembled WGS sequence"/>
</dbReference>
<accession>A0ABU6NEJ8</accession>
<dbReference type="RefSeq" id="WP_327968871.1">
    <property type="nucleotide sequence ID" value="NZ_JARMQG010000220.1"/>
</dbReference>
<evidence type="ECO:0000313" key="2">
    <source>
        <dbReference type="Proteomes" id="UP001330749"/>
    </source>
</evidence>
<proteinExistence type="predicted"/>
<organism evidence="1 2">
    <name type="scientific">Bacillus xiapuensis</name>
    <dbReference type="NCBI Taxonomy" id="2014075"/>
    <lineage>
        <taxon>Bacteria</taxon>
        <taxon>Bacillati</taxon>
        <taxon>Bacillota</taxon>
        <taxon>Bacilli</taxon>
        <taxon>Bacillales</taxon>
        <taxon>Bacillaceae</taxon>
        <taxon>Bacillus</taxon>
    </lineage>
</organism>
<sequence>KKKEKTLKNLKNTKILKAKEKKTMTKEEKQYLEKTLIGKPYEFGDWKGIYSNITDDNLVEVSITNQKTKEKTFWWFPAQVHLTNFENNKECVRLT</sequence>
<name>A0ABU6NEJ8_9BACI</name>
<evidence type="ECO:0000313" key="1">
    <source>
        <dbReference type="EMBL" id="MED3563797.1"/>
    </source>
</evidence>
<gene>
    <name evidence="1" type="ORF">P4447_15335</name>
</gene>
<protein>
    <submittedName>
        <fullName evidence="1">Uncharacterized protein</fullName>
    </submittedName>
</protein>
<keyword evidence="2" id="KW-1185">Reference proteome</keyword>
<comment type="caution">
    <text evidence="1">The sequence shown here is derived from an EMBL/GenBank/DDBJ whole genome shotgun (WGS) entry which is preliminary data.</text>
</comment>
<dbReference type="EMBL" id="JARMQG010000220">
    <property type="protein sequence ID" value="MED3563797.1"/>
    <property type="molecule type" value="Genomic_DNA"/>
</dbReference>
<reference evidence="1 2" key="1">
    <citation type="submission" date="2023-03" db="EMBL/GenBank/DDBJ databases">
        <title>Bacillus Genome Sequencing.</title>
        <authorList>
            <person name="Dunlap C."/>
        </authorList>
    </citation>
    <scope>NUCLEOTIDE SEQUENCE [LARGE SCALE GENOMIC DNA]</scope>
    <source>
        <strain evidence="1 2">B-14544</strain>
    </source>
</reference>